<feature type="chain" id="PRO_5042326541" description="Pectinesterase inhibitor domain-containing protein" evidence="4">
    <location>
        <begin position="27"/>
        <end position="171"/>
    </location>
</feature>
<evidence type="ECO:0000259" key="5">
    <source>
        <dbReference type="SMART" id="SM00856"/>
    </source>
</evidence>
<dbReference type="OMA" id="WIHPLKE"/>
<reference evidence="6" key="2">
    <citation type="journal article" date="2014" name="Nature">
        <title>The genome of Eucalyptus grandis.</title>
        <authorList>
            <person name="Myburg A.A."/>
            <person name="Grattapaglia D."/>
            <person name="Tuskan G.A."/>
            <person name="Hellsten U."/>
            <person name="Hayes R.D."/>
            <person name="Grimwood J."/>
            <person name="Jenkins J."/>
            <person name="Lindquist E."/>
            <person name="Tice H."/>
            <person name="Bauer D."/>
            <person name="Goodstein D.M."/>
            <person name="Dubchak I."/>
            <person name="Poliakov A."/>
            <person name="Mizrachi E."/>
            <person name="Kullan A.R."/>
            <person name="Hussey S.G."/>
            <person name="Pinard D."/>
            <person name="van der Merwe K."/>
            <person name="Singh P."/>
            <person name="van Jaarsveld I."/>
            <person name="Silva-Junior O.B."/>
            <person name="Togawa R.C."/>
            <person name="Pappas M.R."/>
            <person name="Faria D.A."/>
            <person name="Sansaloni C.P."/>
            <person name="Petroli C.D."/>
            <person name="Yang X."/>
            <person name="Ranjan P."/>
            <person name="Tschaplinski T.J."/>
            <person name="Ye C.Y."/>
            <person name="Li T."/>
            <person name="Sterck L."/>
            <person name="Vanneste K."/>
            <person name="Murat F."/>
            <person name="Soler M."/>
            <person name="Clemente H.S."/>
            <person name="Saidi N."/>
            <person name="Cassan-Wang H."/>
            <person name="Dunand C."/>
            <person name="Hefer C.A."/>
            <person name="Bornberg-Bauer E."/>
            <person name="Kersting A.R."/>
            <person name="Vining K."/>
            <person name="Amarasinghe V."/>
            <person name="Ranik M."/>
            <person name="Naithani S."/>
            <person name="Elser J."/>
            <person name="Boyd A.E."/>
            <person name="Liston A."/>
            <person name="Spatafora J.W."/>
            <person name="Dharmwardhana P."/>
            <person name="Raja R."/>
            <person name="Sullivan C."/>
            <person name="Romanel E."/>
            <person name="Alves-Ferreira M."/>
            <person name="Kulheim C."/>
            <person name="Foley W."/>
            <person name="Carocha V."/>
            <person name="Paiva J."/>
            <person name="Kudrna D."/>
            <person name="Brommonschenkel S.H."/>
            <person name="Pasquali G."/>
            <person name="Byrne M."/>
            <person name="Rigault P."/>
            <person name="Tibbits J."/>
            <person name="Spokevicius A."/>
            <person name="Jones R.C."/>
            <person name="Steane D.A."/>
            <person name="Vaillancourt R.E."/>
            <person name="Potts B.M."/>
            <person name="Joubert F."/>
            <person name="Barry K."/>
            <person name="Pappas G.J."/>
            <person name="Strauss S.H."/>
            <person name="Jaiswal P."/>
            <person name="Grima-Pettenati J."/>
            <person name="Salse J."/>
            <person name="Van de Peer Y."/>
            <person name="Rokhsar D.S."/>
            <person name="Schmutz J."/>
        </authorList>
    </citation>
    <scope>NUCLEOTIDE SEQUENCE</scope>
    <source>
        <tissue evidence="6">Leaf extractions</tissue>
    </source>
</reference>
<comment type="similarity">
    <text evidence="3">Belongs to the PMEI family.</text>
</comment>
<dbReference type="SMART" id="SM00856">
    <property type="entry name" value="PMEI"/>
    <property type="match status" value="1"/>
</dbReference>
<sequence>MKTPVLFTFLSFTQILVIAILPFTSADLVDYTCKKTPHADFCISALRSDPRSSTADTATLGLIMVDKVDANAKSTVTKIKDLLRKSPDRGTKQALTSCEESYKYCISALVPSSKESLTKGDPKFAVDNMRQEAIQASSCEEGFGGKSPLSGSNDYENKAASVAAAIASLLL</sequence>
<organism evidence="7">
    <name type="scientific">Eucalyptus grandis</name>
    <name type="common">Flooded gum</name>
    <dbReference type="NCBI Taxonomy" id="71139"/>
    <lineage>
        <taxon>Eukaryota</taxon>
        <taxon>Viridiplantae</taxon>
        <taxon>Streptophyta</taxon>
        <taxon>Embryophyta</taxon>
        <taxon>Tracheophyta</taxon>
        <taxon>Spermatophyta</taxon>
        <taxon>Magnoliopsida</taxon>
        <taxon>eudicotyledons</taxon>
        <taxon>Gunneridae</taxon>
        <taxon>Pentapetalae</taxon>
        <taxon>rosids</taxon>
        <taxon>malvids</taxon>
        <taxon>Myrtales</taxon>
        <taxon>Myrtaceae</taxon>
        <taxon>Myrtoideae</taxon>
        <taxon>Eucalypteae</taxon>
        <taxon>Eucalyptus</taxon>
    </lineage>
</organism>
<name>A0A059B5Y3_EUCGR</name>
<feature type="signal peptide" evidence="4">
    <location>
        <begin position="1"/>
        <end position="26"/>
    </location>
</feature>
<dbReference type="FunFam" id="1.20.140.40:FF:000009">
    <property type="entry name" value="Invertase/pectin methylesterase inhibitor family protein"/>
    <property type="match status" value="1"/>
</dbReference>
<keyword evidence="1 4" id="KW-0732">Signal</keyword>
<dbReference type="Gene3D" id="1.20.140.40">
    <property type="entry name" value="Invertase/pectin methylesterase inhibitor family protein"/>
    <property type="match status" value="1"/>
</dbReference>
<dbReference type="FunCoup" id="A0A059B5Y3">
    <property type="interactions" value="40"/>
</dbReference>
<dbReference type="SUPFAM" id="SSF101148">
    <property type="entry name" value="Plant invertase/pectin methylesterase inhibitor"/>
    <property type="match status" value="1"/>
</dbReference>
<dbReference type="Pfam" id="PF04043">
    <property type="entry name" value="PMEI"/>
    <property type="match status" value="1"/>
</dbReference>
<feature type="domain" description="Pectinesterase inhibitor" evidence="5">
    <location>
        <begin position="24"/>
        <end position="166"/>
    </location>
</feature>
<dbReference type="eggNOG" id="ENOG502S67R">
    <property type="taxonomic scope" value="Eukaryota"/>
</dbReference>
<dbReference type="OrthoDB" id="1918674at2759"/>
<dbReference type="EMBL" id="KK198760">
    <property type="protein sequence ID" value="KCW61321.1"/>
    <property type="molecule type" value="Genomic_DNA"/>
</dbReference>
<dbReference type="Gramene" id="KCW61321">
    <property type="protein sequence ID" value="KCW61321"/>
    <property type="gene ID" value="EUGRSUZ_H04068"/>
</dbReference>
<dbReference type="InterPro" id="IPR006501">
    <property type="entry name" value="Pectinesterase_inhib_dom"/>
</dbReference>
<dbReference type="CDD" id="cd15796">
    <property type="entry name" value="CIF_like"/>
    <property type="match status" value="1"/>
</dbReference>
<reference evidence="7" key="1">
    <citation type="submission" date="2013-07" db="EMBL/GenBank/DDBJ databases">
        <title>The genome of Eucalyptus grandis.</title>
        <authorList>
            <person name="Schmutz J."/>
            <person name="Hayes R."/>
            <person name="Myburg A."/>
            <person name="Tuskan G."/>
            <person name="Grattapaglia D."/>
            <person name="Rokhsar D.S."/>
        </authorList>
    </citation>
    <scope>NUCLEOTIDE SEQUENCE</scope>
    <source>
        <tissue evidence="7">Leaf extractions</tissue>
    </source>
</reference>
<dbReference type="PANTHER" id="PTHR36710">
    <property type="entry name" value="PECTINESTERASE INHIBITOR-LIKE"/>
    <property type="match status" value="1"/>
</dbReference>
<dbReference type="AlphaFoldDB" id="A0A059B5Y3"/>
<evidence type="ECO:0000256" key="4">
    <source>
        <dbReference type="SAM" id="SignalP"/>
    </source>
</evidence>
<gene>
    <name evidence="7" type="ORF">EUGRSUZ_H04068</name>
    <name evidence="6" type="ORF">EUGRSUZ_L02840</name>
</gene>
<accession>A0A059B5Y3</accession>
<protein>
    <recommendedName>
        <fullName evidence="5">Pectinesterase inhibitor domain-containing protein</fullName>
    </recommendedName>
</protein>
<dbReference type="GO" id="GO:0004857">
    <property type="term" value="F:enzyme inhibitor activity"/>
    <property type="evidence" value="ECO:0000318"/>
    <property type="project" value="GO_Central"/>
</dbReference>
<evidence type="ECO:0000313" key="7">
    <source>
        <dbReference type="EMBL" id="KCW61321.1"/>
    </source>
</evidence>
<dbReference type="KEGG" id="egr:104417557"/>
<dbReference type="InterPro" id="IPR052421">
    <property type="entry name" value="PCW_Enzyme_Inhibitor"/>
</dbReference>
<keyword evidence="8" id="KW-1185">Reference proteome</keyword>
<dbReference type="EMBL" id="MU849688">
    <property type="protein sequence ID" value="KAK2631490.1"/>
    <property type="molecule type" value="Genomic_DNA"/>
</dbReference>
<evidence type="ECO:0000256" key="3">
    <source>
        <dbReference type="ARBA" id="ARBA00038471"/>
    </source>
</evidence>
<dbReference type="STRING" id="71139.A0A059B5Y3"/>
<evidence type="ECO:0000256" key="2">
    <source>
        <dbReference type="ARBA" id="ARBA00023157"/>
    </source>
</evidence>
<evidence type="ECO:0000313" key="6">
    <source>
        <dbReference type="EMBL" id="KAK2631490.1"/>
    </source>
</evidence>
<reference evidence="6" key="4">
    <citation type="submission" date="2023-07" db="EMBL/GenBank/DDBJ databases">
        <authorList>
            <person name="Myburg A.A."/>
            <person name="Grattapaglia D."/>
            <person name="Tuskan G.A."/>
            <person name="Hellsten U."/>
            <person name="Hayes R.D."/>
            <person name="Grimwood J."/>
            <person name="Jenkins J."/>
            <person name="Lindquist E."/>
            <person name="Tice H."/>
            <person name="Bauer D."/>
            <person name="Goodstein D.M."/>
            <person name="Dubchak I."/>
            <person name="Poliakov A."/>
            <person name="Mizrachi E."/>
            <person name="Kullan A.R."/>
            <person name="Hussey S.G."/>
            <person name="Pinard D."/>
            <person name="Van D.M."/>
            <person name="Singh P."/>
            <person name="Van J.I."/>
            <person name="Silva-Junior O.B."/>
            <person name="Togawa R.C."/>
            <person name="Pappas M.R."/>
            <person name="Faria D.A."/>
            <person name="Sansaloni C.P."/>
            <person name="Petroli C.D."/>
            <person name="Yang X."/>
            <person name="Ranjan P."/>
            <person name="Tschaplinski T.J."/>
            <person name="Ye C.Y."/>
            <person name="Li T."/>
            <person name="Sterck L."/>
            <person name="Vanneste K."/>
            <person name="Murat F."/>
            <person name="Soler M."/>
            <person name="Clemente H.S."/>
            <person name="Saidi N."/>
            <person name="Cassan-Wang H."/>
            <person name="Dunand C."/>
            <person name="Hefer C.A."/>
            <person name="Bornberg-Bauer E."/>
            <person name="Kersting A.R."/>
            <person name="Vining K."/>
            <person name="Amarasinghe V."/>
            <person name="Ranik M."/>
            <person name="Naithani S."/>
            <person name="Elser J."/>
            <person name="Boyd A.E."/>
            <person name="Liston A."/>
            <person name="Spatafora J.W."/>
            <person name="Dharmwardhana P."/>
            <person name="Raja R."/>
            <person name="Sullivan C."/>
            <person name="Romanel E."/>
            <person name="Alves-Ferreira M."/>
            <person name="Kulheim C."/>
            <person name="Foley W."/>
            <person name="Carocha V."/>
            <person name="Paiva J."/>
            <person name="Kudrna D."/>
            <person name="Brommonschenkel S.H."/>
            <person name="Pasquali G."/>
            <person name="Byrne M."/>
            <person name="Rigault P."/>
            <person name="Tibbits J."/>
            <person name="Spokevicius A."/>
            <person name="Jones R.C."/>
            <person name="Steane D.A."/>
            <person name="Vaillancourt R.E."/>
            <person name="Potts B.M."/>
            <person name="Joubert F."/>
            <person name="Barry K."/>
            <person name="Pappas G.J."/>
            <person name="Strauss S.H."/>
            <person name="Jaiswal P."/>
            <person name="Grima-Pettenati J."/>
            <person name="Salse J."/>
            <person name="Van D.P."/>
            <person name="Rokhsar D.S."/>
            <person name="Schmutz J."/>
        </authorList>
    </citation>
    <scope>NUCLEOTIDE SEQUENCE</scope>
    <source>
        <tissue evidence="6">Leaf extractions</tissue>
    </source>
</reference>
<dbReference type="InterPro" id="IPR034087">
    <property type="entry name" value="C/VIF1"/>
</dbReference>
<dbReference type="GO" id="GO:0009505">
    <property type="term" value="C:plant-type cell wall"/>
    <property type="evidence" value="ECO:0000318"/>
    <property type="project" value="GO_Central"/>
</dbReference>
<proteinExistence type="inferred from homology"/>
<reference evidence="6" key="3">
    <citation type="submission" date="2023-04" db="EMBL/GenBank/DDBJ databases">
        <title>WGS assembly of Eucalyptus grandis.</title>
        <authorList>
            <person name="Myburg A."/>
            <person name="Grattapaglia D."/>
            <person name="Tuskan G."/>
            <person name="Hellsten U."/>
            <person name="Hayes R."/>
            <person name="Grimwood J."/>
            <person name="Jenkins J."/>
            <person name="Lindquist E."/>
            <person name="Tice H."/>
            <person name="Bauer D."/>
            <person name="Goodstein D."/>
            <person name="Dubchak I."/>
            <person name="Poliakov A."/>
            <person name="Mizrachi E."/>
            <person name="Kullan A."/>
            <person name="Hussey S."/>
            <person name="Pinard D."/>
            <person name="Van D."/>
            <person name="Singh P."/>
            <person name="Van J."/>
            <person name="Silva-Junior O."/>
            <person name="Togawa R."/>
            <person name="Pappas M."/>
            <person name="Faria D."/>
            <person name="Sansaloni C."/>
            <person name="Petroli C."/>
            <person name="Yang X."/>
            <person name="Ranjan P."/>
            <person name="Tschaplinski T."/>
            <person name="Ye C."/>
            <person name="Li T."/>
            <person name="Sterck L."/>
            <person name="Vanneste K."/>
            <person name="Murat F."/>
            <person name="Soler M."/>
            <person name="Clemente H."/>
            <person name="Saidi N."/>
            <person name="Cassan-Wang H."/>
            <person name="Dunand C."/>
            <person name="Hefer C."/>
            <person name="Bornberg-Bauer E."/>
            <person name="Kersting A."/>
            <person name="Vining K."/>
            <person name="Amarasinghe V."/>
            <person name="Ranik M."/>
            <person name="Naithani S."/>
            <person name="Elser J."/>
            <person name="Boyd A."/>
            <person name="Liston A."/>
            <person name="Spatafora J."/>
            <person name="Dharmwardhana P."/>
            <person name="Raja R."/>
            <person name="Sullivan C."/>
            <person name="Romanel E."/>
            <person name="Alves-Ferreira M."/>
            <person name="Kulheim C."/>
            <person name="Foley W."/>
            <person name="Carocha V."/>
            <person name="Paiva J."/>
            <person name="Kudrna D."/>
            <person name="Brommonschenkel S."/>
            <person name="Pasquali G."/>
            <person name="Byrne M."/>
            <person name="Rigault P."/>
            <person name="Tibbits J."/>
            <person name="Spokevicius A."/>
            <person name="Jones R."/>
            <person name="Steane D."/>
            <person name="Vaillancourt R."/>
            <person name="Potts B."/>
            <person name="Joubert F."/>
            <person name="Barry K."/>
            <person name="Pappas G."/>
            <person name="Strauss S."/>
            <person name="Jaiswal P."/>
            <person name="Grima-Pettenati J."/>
            <person name="Salse J."/>
            <person name="Van D."/>
            <person name="Rokhsar D."/>
            <person name="Schmutz J."/>
        </authorList>
    </citation>
    <scope>NUCLEOTIDE SEQUENCE</scope>
    <source>
        <tissue evidence="6">Leaf extractions</tissue>
    </source>
</reference>
<evidence type="ECO:0000313" key="8">
    <source>
        <dbReference type="Proteomes" id="UP000030711"/>
    </source>
</evidence>
<dbReference type="InParanoid" id="A0A059B5Y3"/>
<dbReference type="PANTHER" id="PTHR36710:SF13">
    <property type="entry name" value="PUTATIVE-RELATED"/>
    <property type="match status" value="1"/>
</dbReference>
<dbReference type="GO" id="GO:0009827">
    <property type="term" value="P:plant-type cell wall modification"/>
    <property type="evidence" value="ECO:0000318"/>
    <property type="project" value="GO_Central"/>
</dbReference>
<dbReference type="InterPro" id="IPR035513">
    <property type="entry name" value="Invertase/methylesterase_inhib"/>
</dbReference>
<dbReference type="Proteomes" id="UP000030711">
    <property type="component" value="Unassembled WGS sequence"/>
</dbReference>
<dbReference type="NCBIfam" id="TIGR01614">
    <property type="entry name" value="PME_inhib"/>
    <property type="match status" value="1"/>
</dbReference>
<evidence type="ECO:0000256" key="1">
    <source>
        <dbReference type="ARBA" id="ARBA00022729"/>
    </source>
</evidence>
<keyword evidence="2" id="KW-1015">Disulfide bond</keyword>